<keyword evidence="4" id="KW-0663">Pyridoxal phosphate</keyword>
<organism evidence="6">
    <name type="scientific">marine sediment metagenome</name>
    <dbReference type="NCBI Taxonomy" id="412755"/>
    <lineage>
        <taxon>unclassified sequences</taxon>
        <taxon>metagenomes</taxon>
        <taxon>ecological metagenomes</taxon>
    </lineage>
</organism>
<evidence type="ECO:0000259" key="5">
    <source>
        <dbReference type="Pfam" id="PF00155"/>
    </source>
</evidence>
<name>X1HIN1_9ZZZZ</name>
<dbReference type="InterPro" id="IPR004839">
    <property type="entry name" value="Aminotransferase_I/II_large"/>
</dbReference>
<dbReference type="PANTHER" id="PTHR13693">
    <property type="entry name" value="CLASS II AMINOTRANSFERASE/8-AMINO-7-OXONONANOATE SYNTHASE"/>
    <property type="match status" value="1"/>
</dbReference>
<sequence length="218" mass="24281">MKTLTHTKSKISSLNGEDVNLANILLNGRKLPFGERINMFNQLVGNLKGTQRHLYFRSVVSQADRIVTIIDYNGQHKKMLMFGSNNYLGLANHPYVRKYVKKAIEKFGVGIGGPPLLNGYSKLMKELEERLSALKGTEETLIFSSGYNANVGLVTGLCTPSDIILADEYSHASFFDGVKMLRGKCNSFRHNHVEGLNTLFEKYSSTRDGNIFVAVEGV</sequence>
<evidence type="ECO:0000256" key="1">
    <source>
        <dbReference type="ARBA" id="ARBA00001933"/>
    </source>
</evidence>
<dbReference type="InterPro" id="IPR015424">
    <property type="entry name" value="PyrdxlP-dep_Trfase"/>
</dbReference>
<protein>
    <recommendedName>
        <fullName evidence="5">Aminotransferase class I/classII large domain-containing protein</fullName>
    </recommendedName>
</protein>
<dbReference type="EMBL" id="BARU01025095">
    <property type="protein sequence ID" value="GAH56915.1"/>
    <property type="molecule type" value="Genomic_DNA"/>
</dbReference>
<dbReference type="InterPro" id="IPR015421">
    <property type="entry name" value="PyrdxlP-dep_Trfase_major"/>
</dbReference>
<evidence type="ECO:0000313" key="6">
    <source>
        <dbReference type="EMBL" id="GAH56915.1"/>
    </source>
</evidence>
<feature type="domain" description="Aminotransferase class I/classII large" evidence="5">
    <location>
        <begin position="78"/>
        <end position="217"/>
    </location>
</feature>
<accession>X1HIN1</accession>
<comment type="cofactor">
    <cofactor evidence="1">
        <name>pyridoxal 5'-phosphate</name>
        <dbReference type="ChEBI" id="CHEBI:597326"/>
    </cofactor>
</comment>
<evidence type="ECO:0000256" key="4">
    <source>
        <dbReference type="ARBA" id="ARBA00022898"/>
    </source>
</evidence>
<evidence type="ECO:0000256" key="2">
    <source>
        <dbReference type="ARBA" id="ARBA00010008"/>
    </source>
</evidence>
<dbReference type="AlphaFoldDB" id="X1HIN1"/>
<dbReference type="PANTHER" id="PTHR13693:SF77">
    <property type="entry name" value="8-AMINO-7-OXONONANOATE SYNTHASE"/>
    <property type="match status" value="1"/>
</dbReference>
<feature type="non-terminal residue" evidence="6">
    <location>
        <position position="218"/>
    </location>
</feature>
<comment type="similarity">
    <text evidence="2">Belongs to the class-II pyridoxal-phosphate-dependent aminotransferase family. BioF subfamily.</text>
</comment>
<comment type="caution">
    <text evidence="6">The sequence shown here is derived from an EMBL/GenBank/DDBJ whole genome shotgun (WGS) entry which is preliminary data.</text>
</comment>
<keyword evidence="3" id="KW-0808">Transferase</keyword>
<dbReference type="Pfam" id="PF00155">
    <property type="entry name" value="Aminotran_1_2"/>
    <property type="match status" value="1"/>
</dbReference>
<dbReference type="GO" id="GO:0016740">
    <property type="term" value="F:transferase activity"/>
    <property type="evidence" value="ECO:0007669"/>
    <property type="project" value="UniProtKB-KW"/>
</dbReference>
<dbReference type="SUPFAM" id="SSF53383">
    <property type="entry name" value="PLP-dependent transferases"/>
    <property type="match status" value="1"/>
</dbReference>
<dbReference type="InterPro" id="IPR050087">
    <property type="entry name" value="AON_synthase_class-II"/>
</dbReference>
<gene>
    <name evidence="6" type="ORF">S03H2_40472</name>
</gene>
<reference evidence="6" key="1">
    <citation type="journal article" date="2014" name="Front. Microbiol.">
        <title>High frequency of phylogenetically diverse reductive dehalogenase-homologous genes in deep subseafloor sedimentary metagenomes.</title>
        <authorList>
            <person name="Kawai M."/>
            <person name="Futagami T."/>
            <person name="Toyoda A."/>
            <person name="Takaki Y."/>
            <person name="Nishi S."/>
            <person name="Hori S."/>
            <person name="Arai W."/>
            <person name="Tsubouchi T."/>
            <person name="Morono Y."/>
            <person name="Uchiyama I."/>
            <person name="Ito T."/>
            <person name="Fujiyama A."/>
            <person name="Inagaki F."/>
            <person name="Takami H."/>
        </authorList>
    </citation>
    <scope>NUCLEOTIDE SEQUENCE</scope>
    <source>
        <strain evidence="6">Expedition CK06-06</strain>
    </source>
</reference>
<dbReference type="Gene3D" id="3.40.640.10">
    <property type="entry name" value="Type I PLP-dependent aspartate aminotransferase-like (Major domain)"/>
    <property type="match status" value="1"/>
</dbReference>
<dbReference type="GO" id="GO:0030170">
    <property type="term" value="F:pyridoxal phosphate binding"/>
    <property type="evidence" value="ECO:0007669"/>
    <property type="project" value="InterPro"/>
</dbReference>
<proteinExistence type="inferred from homology"/>
<evidence type="ECO:0000256" key="3">
    <source>
        <dbReference type="ARBA" id="ARBA00022679"/>
    </source>
</evidence>